<dbReference type="AlphaFoldDB" id="A0A9P5BLJ7"/>
<dbReference type="Proteomes" id="UP000711996">
    <property type="component" value="Unassembled WGS sequence"/>
</dbReference>
<dbReference type="EMBL" id="QPMT01000083">
    <property type="protein sequence ID" value="KAF4843461.1"/>
    <property type="molecule type" value="Genomic_DNA"/>
</dbReference>
<gene>
    <name evidence="2" type="ORF">CGCSCA2_v014248</name>
</gene>
<reference evidence="2" key="1">
    <citation type="submission" date="2019-06" db="EMBL/GenBank/DDBJ databases">
        <authorList>
            <person name="Gan P."/>
            <person name="Shirasu K."/>
        </authorList>
    </citation>
    <scope>NUCLEOTIDE SEQUENCE [LARGE SCALE GENOMIC DNA]</scope>
    <source>
        <strain evidence="2">CAD2</strain>
    </source>
</reference>
<evidence type="ECO:0000313" key="3">
    <source>
        <dbReference type="Proteomes" id="UP000711996"/>
    </source>
</evidence>
<feature type="region of interest" description="Disordered" evidence="1">
    <location>
        <begin position="191"/>
        <end position="210"/>
    </location>
</feature>
<accession>A0A9P5BLJ7</accession>
<proteinExistence type="predicted"/>
<dbReference type="OrthoDB" id="4843761at2759"/>
<feature type="region of interest" description="Disordered" evidence="1">
    <location>
        <begin position="144"/>
        <end position="177"/>
    </location>
</feature>
<evidence type="ECO:0000313" key="2">
    <source>
        <dbReference type="EMBL" id="KAF4843461.1"/>
    </source>
</evidence>
<organism evidence="2 3">
    <name type="scientific">Colletotrichum siamense</name>
    <name type="common">Anthracnose fungus</name>
    <dbReference type="NCBI Taxonomy" id="690259"/>
    <lineage>
        <taxon>Eukaryota</taxon>
        <taxon>Fungi</taxon>
        <taxon>Dikarya</taxon>
        <taxon>Ascomycota</taxon>
        <taxon>Pezizomycotina</taxon>
        <taxon>Sordariomycetes</taxon>
        <taxon>Hypocreomycetidae</taxon>
        <taxon>Glomerellales</taxon>
        <taxon>Glomerellaceae</taxon>
        <taxon>Colletotrichum</taxon>
        <taxon>Colletotrichum gloeosporioides species complex</taxon>
    </lineage>
</organism>
<protein>
    <submittedName>
        <fullName evidence="2">Uncharacterized protein</fullName>
    </submittedName>
</protein>
<evidence type="ECO:0000256" key="1">
    <source>
        <dbReference type="SAM" id="MobiDB-lite"/>
    </source>
</evidence>
<keyword evidence="3" id="KW-1185">Reference proteome</keyword>
<feature type="compositionally biased region" description="Acidic residues" evidence="1">
    <location>
        <begin position="197"/>
        <end position="208"/>
    </location>
</feature>
<feature type="compositionally biased region" description="Acidic residues" evidence="1">
    <location>
        <begin position="144"/>
        <end position="161"/>
    </location>
</feature>
<sequence length="313" mass="35212">MCQSNSETQVCGRPLRNLKASNTRHVWGPRCARAMNQHIIRHSLNLRSCHTRHMDEVEAAMHMVRPGPGAKRWSAEFDRLMVPRMKDALQGRFRELGKAGVWRYDKDGEVVYEEWAKAFVKEEWDGVSFSKEDAERLLALDEKEVEIESESESGDDEDEDERGTVRPEDSVSNVFILTPPPTPIRSRVAHRAQLPPVEEEEEEEEEQADAAAELDALSFTDLRNLMLEAAGNLFDFKVHLDFLDHGVAHAGAGERAEAEAMRDRCLEELRVLEGALDRAAVRELGIREVGGAKAPPMGAIWERLLGGVVHDAN</sequence>
<name>A0A9P5BLJ7_COLSI</name>
<comment type="caution">
    <text evidence="2">The sequence shown here is derived from an EMBL/GenBank/DDBJ whole genome shotgun (WGS) entry which is preliminary data.</text>
</comment>